<feature type="coiled-coil region" evidence="1">
    <location>
        <begin position="45"/>
        <end position="72"/>
    </location>
</feature>
<reference evidence="2 3" key="1">
    <citation type="submission" date="2020-07" db="EMBL/GenBank/DDBJ databases">
        <authorList>
            <person name="Criscuolo A."/>
        </authorList>
    </citation>
    <scope>NUCLEOTIDE SEQUENCE [LARGE SCALE GENOMIC DNA]</scope>
    <source>
        <strain evidence="3">CIP 111030</strain>
    </source>
</reference>
<protein>
    <submittedName>
        <fullName evidence="2">Uncharacterized protein</fullName>
    </submittedName>
</protein>
<comment type="caution">
    <text evidence="2">The sequence shown here is derived from an EMBL/GenBank/DDBJ whole genome shotgun (WGS) entry which is preliminary data.</text>
</comment>
<dbReference type="AlphaFoldDB" id="A0A6V7RCQ9"/>
<dbReference type="RefSeq" id="WP_186086550.1">
    <property type="nucleotide sequence ID" value="NZ_BMDB01000005.1"/>
</dbReference>
<proteinExistence type="predicted"/>
<accession>A0A6V7RCQ9</accession>
<evidence type="ECO:0000256" key="1">
    <source>
        <dbReference type="SAM" id="Coils"/>
    </source>
</evidence>
<dbReference type="Proteomes" id="UP000521032">
    <property type="component" value="Unassembled WGS sequence"/>
</dbReference>
<gene>
    <name evidence="2" type="ORF">JEOSCH030_00817</name>
</gene>
<sequence length="99" mass="11880">MFWIFLIAVAVVLPITMQVLSIPENKRIQEIKKIEALTELERVKQENYLLENKEMRKELEKIREENQLYLENTDSKWLINKTTIPEFEKANQTEKNSDK</sequence>
<organism evidence="2 3">
    <name type="scientific">Phocicoccus schoeneichii</name>
    <dbReference type="NCBI Taxonomy" id="1812261"/>
    <lineage>
        <taxon>Bacteria</taxon>
        <taxon>Bacillati</taxon>
        <taxon>Bacillota</taxon>
        <taxon>Bacilli</taxon>
        <taxon>Bacillales</taxon>
        <taxon>Salinicoccaceae</taxon>
        <taxon>Phocicoccus</taxon>
    </lineage>
</organism>
<keyword evidence="3" id="KW-1185">Reference proteome</keyword>
<evidence type="ECO:0000313" key="3">
    <source>
        <dbReference type="Proteomes" id="UP000521032"/>
    </source>
</evidence>
<keyword evidence="1" id="KW-0175">Coiled coil</keyword>
<evidence type="ECO:0000313" key="2">
    <source>
        <dbReference type="EMBL" id="CAD2075185.1"/>
    </source>
</evidence>
<name>A0A6V7RCQ9_9BACL</name>
<dbReference type="EMBL" id="CAJEWE010000008">
    <property type="protein sequence ID" value="CAD2075185.1"/>
    <property type="molecule type" value="Genomic_DNA"/>
</dbReference>